<name>A0A1L7WG29_9HELO</name>
<dbReference type="STRING" id="576137.A0A1L7WG29"/>
<organism evidence="2 3">
    <name type="scientific">Phialocephala subalpina</name>
    <dbReference type="NCBI Taxonomy" id="576137"/>
    <lineage>
        <taxon>Eukaryota</taxon>
        <taxon>Fungi</taxon>
        <taxon>Dikarya</taxon>
        <taxon>Ascomycota</taxon>
        <taxon>Pezizomycotina</taxon>
        <taxon>Leotiomycetes</taxon>
        <taxon>Helotiales</taxon>
        <taxon>Mollisiaceae</taxon>
        <taxon>Phialocephala</taxon>
        <taxon>Phialocephala fortinii species complex</taxon>
    </lineage>
</organism>
<dbReference type="AlphaFoldDB" id="A0A1L7WG29"/>
<sequence length="616" mass="67714">MESPFYTLSSSGSSSCGTDDNPLTPPSPTTHDTSRSTYHISDIAAFADSLQDAANQAFPNRGRSRYHAVNVCLIRWAEDELQVEDEMNRLYDVFDKLYGFNTEIWLIPSTASQIQLTSMTCNFLQKFDEDGNLFIVYYGGHGKINNARQNQWWCKAQPDSPFVDWSAIQTLFGTAVSDVLILLDCCAAASSAAGTGTGTMEAIAACGWETIAPPPGVYSFTNTLIEVLEDWSNKPSFSAAMLHTEVLFVLKQKRPEKGRDGRKWEWCSTPIHWVYTGDPKAPGIEISSLRGIKAAEKAPVREEPPQERSTSYVDAMDLDDEEIFVNPLTGCRPNGDYKVPHVLISIALEGDQGGLDAVSCRRWLADFPALVKYATVEGVYKGYSTLLTLSVPVMIWDLLPAHPACSFIGYIASPNKHAAIIRSGATSGRNSFSSMYQRPPYLCRSRKPDGNLRSADSSYGSDGGSDEGSDGEMNDTGETRPWMPTRLEDISDRDEEDSNNECAIEDDPMSDWDDSINGSLSSNLYDGLSMKSVSSKPSSKSLLTSKLLEEVSTKPIDIACKAPSSVQQHQSQDRVERAMPEICEGELATLRTVGAAKLTDDVEETPSWDGEERATF</sequence>
<gene>
    <name evidence="2" type="ORF">PAC_01597</name>
</gene>
<dbReference type="EMBL" id="FJOG01000002">
    <property type="protein sequence ID" value="CZR51720.1"/>
    <property type="molecule type" value="Genomic_DNA"/>
</dbReference>
<dbReference type="Proteomes" id="UP000184330">
    <property type="component" value="Unassembled WGS sequence"/>
</dbReference>
<feature type="compositionally biased region" description="Acidic residues" evidence="1">
    <location>
        <begin position="464"/>
        <end position="475"/>
    </location>
</feature>
<evidence type="ECO:0008006" key="4">
    <source>
        <dbReference type="Google" id="ProtNLM"/>
    </source>
</evidence>
<evidence type="ECO:0000256" key="1">
    <source>
        <dbReference type="SAM" id="MobiDB-lite"/>
    </source>
</evidence>
<dbReference type="OrthoDB" id="4760831at2759"/>
<evidence type="ECO:0000313" key="3">
    <source>
        <dbReference type="Proteomes" id="UP000184330"/>
    </source>
</evidence>
<feature type="region of interest" description="Disordered" evidence="1">
    <location>
        <begin position="1"/>
        <end position="34"/>
    </location>
</feature>
<accession>A0A1L7WG29</accession>
<keyword evidence="3" id="KW-1185">Reference proteome</keyword>
<protein>
    <recommendedName>
        <fullName evidence="4">Caspase family p20 domain-containing protein</fullName>
    </recommendedName>
</protein>
<reference evidence="2 3" key="1">
    <citation type="submission" date="2016-03" db="EMBL/GenBank/DDBJ databases">
        <authorList>
            <person name="Ploux O."/>
        </authorList>
    </citation>
    <scope>NUCLEOTIDE SEQUENCE [LARGE SCALE GENOMIC DNA]</scope>
    <source>
        <strain evidence="2 3">UAMH 11012</strain>
    </source>
</reference>
<proteinExistence type="predicted"/>
<feature type="region of interest" description="Disordered" evidence="1">
    <location>
        <begin position="442"/>
        <end position="515"/>
    </location>
</feature>
<feature type="compositionally biased region" description="Acidic residues" evidence="1">
    <location>
        <begin position="491"/>
        <end position="514"/>
    </location>
</feature>
<evidence type="ECO:0000313" key="2">
    <source>
        <dbReference type="EMBL" id="CZR51720.1"/>
    </source>
</evidence>